<accession>A0A1N6MBR4</accession>
<dbReference type="EMBL" id="CP046268">
    <property type="protein sequence ID" value="QMV15830.1"/>
    <property type="molecule type" value="Genomic_DNA"/>
</dbReference>
<dbReference type="AlphaFoldDB" id="A0A1N6MBR4"/>
<gene>
    <name evidence="2" type="ORF">VSP9026_04728</name>
    <name evidence="1" type="ORF">Vspart_03196</name>
</gene>
<keyword evidence="4" id="KW-1185">Reference proteome</keyword>
<evidence type="ECO:0000313" key="1">
    <source>
        <dbReference type="EMBL" id="QMV15830.1"/>
    </source>
</evidence>
<evidence type="ECO:0000313" key="3">
    <source>
        <dbReference type="Proteomes" id="UP000184774"/>
    </source>
</evidence>
<reference evidence="1 4" key="3">
    <citation type="journal article" date="2020" name="J. Nat. Prod.">
        <title>Genomics-Metabolomics Profiling Disclosed Marine Vibrio spartinae 3.6 as a Producer of a New Branched Side Chain Prodigiosin.</title>
        <authorList>
            <person name="Vitale G.A."/>
            <person name="Sciarretta M."/>
            <person name="Palma Esposito F."/>
            <person name="January G.G."/>
            <person name="Giaccio M."/>
            <person name="Bunk B."/>
            <person name="Sproer C."/>
            <person name="Bajerski F."/>
            <person name="Power D."/>
            <person name="Festa C."/>
            <person name="Monti M.C."/>
            <person name="D'Auria M.V."/>
            <person name="de Pascale D."/>
        </authorList>
    </citation>
    <scope>NUCLEOTIDE SEQUENCE [LARGE SCALE GENOMIC DNA]</scope>
    <source>
        <strain evidence="1 4">3.6</strain>
    </source>
</reference>
<dbReference type="Proteomes" id="UP000515264">
    <property type="component" value="Chromosome 1"/>
</dbReference>
<evidence type="ECO:0000313" key="2">
    <source>
        <dbReference type="EMBL" id="SIO96902.1"/>
    </source>
</evidence>
<protein>
    <submittedName>
        <fullName evidence="2">Uncharacterized protein</fullName>
    </submittedName>
</protein>
<dbReference type="RefSeq" id="WP_074375287.1">
    <property type="nucleotide sequence ID" value="NZ_AP024907.1"/>
</dbReference>
<evidence type="ECO:0000313" key="4">
    <source>
        <dbReference type="Proteomes" id="UP000515264"/>
    </source>
</evidence>
<dbReference type="OrthoDB" id="5879365at2"/>
<reference evidence="1" key="2">
    <citation type="submission" date="2019-11" db="EMBL/GenBank/DDBJ databases">
        <authorList>
            <person name="January G."/>
            <person name="Bunk B."/>
        </authorList>
    </citation>
    <scope>NUCLEOTIDE SEQUENCE</scope>
    <source>
        <strain evidence="1">3.6</strain>
    </source>
</reference>
<proteinExistence type="predicted"/>
<name>A0A1N6MBR4_9VIBR</name>
<sequence length="65" mass="7455">MNSTQHKLDEIFFWCNVVMECRKHQEACPTQNRERAALLRSIEALQTTISLNMESLMIGDSKGQA</sequence>
<dbReference type="EMBL" id="FSSB01000062">
    <property type="protein sequence ID" value="SIO96902.1"/>
    <property type="molecule type" value="Genomic_DNA"/>
</dbReference>
<organism evidence="2 3">
    <name type="scientific">Vibrio spartinae</name>
    <dbReference type="NCBI Taxonomy" id="1918945"/>
    <lineage>
        <taxon>Bacteria</taxon>
        <taxon>Pseudomonadati</taxon>
        <taxon>Pseudomonadota</taxon>
        <taxon>Gammaproteobacteria</taxon>
        <taxon>Vibrionales</taxon>
        <taxon>Vibrionaceae</taxon>
        <taxon>Vibrio</taxon>
    </lineage>
</organism>
<dbReference type="Proteomes" id="UP000184774">
    <property type="component" value="Unassembled WGS sequence"/>
</dbReference>
<reference evidence="2 3" key="1">
    <citation type="submission" date="2016-12" db="EMBL/GenBank/DDBJ databases">
        <authorList>
            <person name="Song W.-J."/>
            <person name="Kurnit D.M."/>
        </authorList>
    </citation>
    <scope>NUCLEOTIDE SEQUENCE [LARGE SCALE GENOMIC DNA]</scope>
    <source>
        <strain evidence="2 3">CECT 9026</strain>
    </source>
</reference>